<feature type="region of interest" description="Disordered" evidence="1">
    <location>
        <begin position="1"/>
        <end position="37"/>
    </location>
</feature>
<feature type="compositionally biased region" description="Low complexity" evidence="1">
    <location>
        <begin position="72"/>
        <end position="81"/>
    </location>
</feature>
<feature type="region of interest" description="Disordered" evidence="1">
    <location>
        <begin position="124"/>
        <end position="161"/>
    </location>
</feature>
<dbReference type="OMA" id="EINPPWE"/>
<dbReference type="PANTHER" id="PTHR34112">
    <property type="entry name" value="C-JUN-AMINO-TERMINAL KINASE-INTERACTING PROTEIN"/>
    <property type="match status" value="1"/>
</dbReference>
<feature type="compositionally biased region" description="Polar residues" evidence="1">
    <location>
        <begin position="544"/>
        <end position="559"/>
    </location>
</feature>
<feature type="compositionally biased region" description="Polar residues" evidence="1">
    <location>
        <begin position="703"/>
        <end position="714"/>
    </location>
</feature>
<organism evidence="2 3">
    <name type="scientific">Tetracentron sinense</name>
    <name type="common">Spur-leaf</name>
    <dbReference type="NCBI Taxonomy" id="13715"/>
    <lineage>
        <taxon>Eukaryota</taxon>
        <taxon>Viridiplantae</taxon>
        <taxon>Streptophyta</taxon>
        <taxon>Embryophyta</taxon>
        <taxon>Tracheophyta</taxon>
        <taxon>Spermatophyta</taxon>
        <taxon>Magnoliopsida</taxon>
        <taxon>Trochodendrales</taxon>
        <taxon>Trochodendraceae</taxon>
        <taxon>Tetracentron</taxon>
    </lineage>
</organism>
<evidence type="ECO:0000256" key="1">
    <source>
        <dbReference type="SAM" id="MobiDB-lite"/>
    </source>
</evidence>
<feature type="compositionally biased region" description="Basic and acidic residues" evidence="1">
    <location>
        <begin position="101"/>
        <end position="111"/>
    </location>
</feature>
<dbReference type="OrthoDB" id="848545at2759"/>
<feature type="region of interest" description="Disordered" evidence="1">
    <location>
        <begin position="72"/>
        <end position="111"/>
    </location>
</feature>
<dbReference type="EMBL" id="JABCRI010000024">
    <property type="protein sequence ID" value="KAF8377004.1"/>
    <property type="molecule type" value="Genomic_DNA"/>
</dbReference>
<protein>
    <submittedName>
        <fullName evidence="2">Uncharacterized protein</fullName>
    </submittedName>
</protein>
<evidence type="ECO:0000313" key="3">
    <source>
        <dbReference type="Proteomes" id="UP000655225"/>
    </source>
</evidence>
<feature type="region of interest" description="Disordered" evidence="1">
    <location>
        <begin position="517"/>
        <end position="574"/>
    </location>
</feature>
<feature type="compositionally biased region" description="Low complexity" evidence="1">
    <location>
        <begin position="89"/>
        <end position="99"/>
    </location>
</feature>
<feature type="region of interest" description="Disordered" evidence="1">
    <location>
        <begin position="703"/>
        <end position="735"/>
    </location>
</feature>
<reference evidence="2 3" key="1">
    <citation type="submission" date="2020-04" db="EMBL/GenBank/DDBJ databases">
        <title>Plant Genome Project.</title>
        <authorList>
            <person name="Zhang R.-G."/>
        </authorList>
    </citation>
    <scope>NUCLEOTIDE SEQUENCE [LARGE SCALE GENOMIC DNA]</scope>
    <source>
        <strain evidence="2">YNK0</strain>
        <tissue evidence="2">Leaf</tissue>
    </source>
</reference>
<evidence type="ECO:0000313" key="2">
    <source>
        <dbReference type="EMBL" id="KAF8377004.1"/>
    </source>
</evidence>
<dbReference type="AlphaFoldDB" id="A0A834YCR3"/>
<comment type="caution">
    <text evidence="2">The sequence shown here is derived from an EMBL/GenBank/DDBJ whole genome shotgun (WGS) entry which is preliminary data.</text>
</comment>
<keyword evidence="3" id="KW-1185">Reference proteome</keyword>
<name>A0A834YCR3_TETSI</name>
<dbReference type="PANTHER" id="PTHR34112:SF13">
    <property type="entry name" value="OS04G0448200 PROTEIN"/>
    <property type="match status" value="1"/>
</dbReference>
<dbReference type="Proteomes" id="UP000655225">
    <property type="component" value="Unassembled WGS sequence"/>
</dbReference>
<gene>
    <name evidence="2" type="ORF">HHK36_030376</name>
</gene>
<sequence>MERSEPTLVPEWLKGTGSVTGGGSTTHHFASSSLHSDDHAVTLPTRNRSSVSTSDYDTPCSVLLDRTSSSYIRRSSSSNGSMMHDKDPSAYSRSYSASTRCHRDRDWEKDPLDYGEKERSVLGDYRDRHYSDPSENVLTTRIEKDKSRHSQSKQSGKRGEVWPRRAAADLNIVNNSNHNNGGRLLVGGSIVSGIQKAVFERDFPSLGAEERQGAPDIGRVPSPGLTTAVQSLPIGSSTVIGGDGWTSALAEMPVIIGSSSTGLSSVQQTALASSTPGAPSTMTGLNMAETLAQAPSRTRTTPQQSVDTQRLEELAIKQSRQLIPVTPSMPKPSVRAGCLNPSTYKGTDLEIRSKGQGKEVTELLRAEMKCSGDSESPLNSEGGQGVGDPPPDRDLVLSWESSLISPELAFLIATDESCLHKVVEKEKVPQVLEIQEESIFKVGTSTAGEFAAFLSFEGWDLEEVNKDSDPLVVLTFSLAIRLSLLVRDPSCFMGVKTGACDKIISLSRERGDSPVVGHPLSVVLNPSDKPKPKTAARTGEMSIATKTGQQQQLSSSHPVNHSLRGGPVRSDVPKTSHVGKLHVLKPARENGVFPTENDGSSPTNASRIANNLLAVASTAPGPNNPKLATAERKTAVLAATQGSSLDKRLTMSQAQSRNAFFDLMRKKTSTNLSSAVPDPSPVLSSPILEKAGELIAEVATAISPQGSEAPSSDPSGVDGSAGNRVHMTSNGNDCEESQRYLNNVEKHSRPYAVGDEEEVAFLRSLGWDENAGEEEGLTDEEINNFYQECLKLRPSLKLCGDMQPKLLISLESHVGSSSHVSSGLTLSDSTSEA</sequence>
<proteinExistence type="predicted"/>
<accession>A0A834YCR3</accession>
<feature type="region of interest" description="Disordered" evidence="1">
    <location>
        <begin position="370"/>
        <end position="391"/>
    </location>
</feature>